<evidence type="ECO:0000313" key="4">
    <source>
        <dbReference type="Proteomes" id="UP000321933"/>
    </source>
</evidence>
<dbReference type="Gene3D" id="3.40.50.720">
    <property type="entry name" value="NAD(P)-binding Rossmann-like Domain"/>
    <property type="match status" value="1"/>
</dbReference>
<sequence>MGTLLENKIALVTGASRGIGRAIAQRLASEGATVVVTARSLDSAGQYEGTLKETVALIAANGGTAHPLVADLEREDDLQGLVGRTVKLAGGLDILVHSGGKAEYAPTVDMAQAMFDNTIGHYLRAPFMLYHHAVPEMRKRGGGWIVTLGSVTALPPLRPYDGFASHGGATVYAAIKAAVRRMTQGLAAELQADNIAVNTLAPSTAIRTPGASEWIPEEYPSERIEYIAETCLALCHLPASERTGLTAYSLHFPHHHKLPVYTLDGKERIEAPVLPDYAHPGIVPSGLGN</sequence>
<evidence type="ECO:0000256" key="2">
    <source>
        <dbReference type="RuleBase" id="RU000363"/>
    </source>
</evidence>
<reference evidence="3 4" key="1">
    <citation type="submission" date="2019-08" db="EMBL/GenBank/DDBJ databases">
        <title>Parahaliea maris sp. nov., isolated from the surface seawater.</title>
        <authorList>
            <person name="Liu Y."/>
        </authorList>
    </citation>
    <scope>NUCLEOTIDE SEQUENCE [LARGE SCALE GENOMIC DNA]</scope>
    <source>
        <strain evidence="3 4">S2-26</strain>
    </source>
</reference>
<dbReference type="PRINTS" id="PR00080">
    <property type="entry name" value="SDRFAMILY"/>
</dbReference>
<accession>A0A5C8ZRP4</accession>
<organism evidence="3 4">
    <name type="scientific">Parahaliea aestuarii</name>
    <dbReference type="NCBI Taxonomy" id="1852021"/>
    <lineage>
        <taxon>Bacteria</taxon>
        <taxon>Pseudomonadati</taxon>
        <taxon>Pseudomonadota</taxon>
        <taxon>Gammaproteobacteria</taxon>
        <taxon>Cellvibrionales</taxon>
        <taxon>Halieaceae</taxon>
        <taxon>Parahaliea</taxon>
    </lineage>
</organism>
<dbReference type="PANTHER" id="PTHR43943">
    <property type="entry name" value="DEHYDROGENASE/REDUCTASE (SDR FAMILY) MEMBER 4"/>
    <property type="match status" value="1"/>
</dbReference>
<dbReference type="PANTHER" id="PTHR43943:SF2">
    <property type="entry name" value="DEHYDROGENASE_REDUCTASE 4"/>
    <property type="match status" value="1"/>
</dbReference>
<name>A0A5C8ZRP4_9GAMM</name>
<evidence type="ECO:0000256" key="1">
    <source>
        <dbReference type="ARBA" id="ARBA00006484"/>
    </source>
</evidence>
<proteinExistence type="inferred from homology"/>
<protein>
    <submittedName>
        <fullName evidence="3">SDR family NAD(P)-dependent oxidoreductase</fullName>
    </submittedName>
</protein>
<dbReference type="Pfam" id="PF00106">
    <property type="entry name" value="adh_short"/>
    <property type="match status" value="1"/>
</dbReference>
<keyword evidence="4" id="KW-1185">Reference proteome</keyword>
<gene>
    <name evidence="3" type="ORF">FVW59_13355</name>
</gene>
<dbReference type="EMBL" id="VRYZ01000005">
    <property type="protein sequence ID" value="TXS91183.1"/>
    <property type="molecule type" value="Genomic_DNA"/>
</dbReference>
<comment type="similarity">
    <text evidence="1 2">Belongs to the short-chain dehydrogenases/reductases (SDR) family.</text>
</comment>
<dbReference type="OrthoDB" id="9810935at2"/>
<dbReference type="InterPro" id="IPR036291">
    <property type="entry name" value="NAD(P)-bd_dom_sf"/>
</dbReference>
<dbReference type="AlphaFoldDB" id="A0A5C8ZRP4"/>
<evidence type="ECO:0000313" key="3">
    <source>
        <dbReference type="EMBL" id="TXS91183.1"/>
    </source>
</evidence>
<dbReference type="PRINTS" id="PR00081">
    <property type="entry name" value="GDHRDH"/>
</dbReference>
<dbReference type="Proteomes" id="UP000321933">
    <property type="component" value="Unassembled WGS sequence"/>
</dbReference>
<dbReference type="SUPFAM" id="SSF51735">
    <property type="entry name" value="NAD(P)-binding Rossmann-fold domains"/>
    <property type="match status" value="1"/>
</dbReference>
<dbReference type="RefSeq" id="WP_148064836.1">
    <property type="nucleotide sequence ID" value="NZ_VRYZ01000005.1"/>
</dbReference>
<comment type="caution">
    <text evidence="3">The sequence shown here is derived from an EMBL/GenBank/DDBJ whole genome shotgun (WGS) entry which is preliminary data.</text>
</comment>
<dbReference type="InterPro" id="IPR002347">
    <property type="entry name" value="SDR_fam"/>
</dbReference>